<evidence type="ECO:0000256" key="6">
    <source>
        <dbReference type="ARBA" id="ARBA00031749"/>
    </source>
</evidence>
<dbReference type="GO" id="GO:0005663">
    <property type="term" value="C:DNA replication factor C complex"/>
    <property type="evidence" value="ECO:0007669"/>
    <property type="project" value="TreeGrafter"/>
</dbReference>
<dbReference type="RefSeq" id="WP_015285345.1">
    <property type="nucleotide sequence ID" value="NC_019943.1"/>
</dbReference>
<dbReference type="EMBL" id="CP003167">
    <property type="protein sequence ID" value="AGB02382.1"/>
    <property type="molecule type" value="Genomic_DNA"/>
</dbReference>
<dbReference type="InParanoid" id="L0HCB2"/>
<dbReference type="Pfam" id="PF08542">
    <property type="entry name" value="Rep_fac_C"/>
    <property type="match status" value="1"/>
</dbReference>
<dbReference type="InterPro" id="IPR008921">
    <property type="entry name" value="DNA_pol3_clamp-load_cplx_C"/>
</dbReference>
<keyword evidence="9" id="KW-1185">Reference proteome</keyword>
<evidence type="ECO:0000256" key="2">
    <source>
        <dbReference type="ARBA" id="ARBA00014164"/>
    </source>
</evidence>
<evidence type="ECO:0000259" key="7">
    <source>
        <dbReference type="Pfam" id="PF08542"/>
    </source>
</evidence>
<dbReference type="GO" id="GO:0003689">
    <property type="term" value="F:DNA clamp loader activity"/>
    <property type="evidence" value="ECO:0007669"/>
    <property type="project" value="TreeGrafter"/>
</dbReference>
<dbReference type="Pfam" id="PF13177">
    <property type="entry name" value="DNA_pol3_delta2"/>
    <property type="match status" value="1"/>
</dbReference>
<dbReference type="InterPro" id="IPR027417">
    <property type="entry name" value="P-loop_NTPase"/>
</dbReference>
<evidence type="ECO:0000256" key="5">
    <source>
        <dbReference type="ARBA" id="ARBA00022840"/>
    </source>
</evidence>
<evidence type="ECO:0000256" key="4">
    <source>
        <dbReference type="ARBA" id="ARBA00022741"/>
    </source>
</evidence>
<dbReference type="STRING" id="593750.Metfor_1342"/>
<evidence type="ECO:0000256" key="1">
    <source>
        <dbReference type="ARBA" id="ARBA00009668"/>
    </source>
</evidence>
<dbReference type="PANTHER" id="PTHR11669">
    <property type="entry name" value="REPLICATION FACTOR C / DNA POLYMERASE III GAMMA-TAU SUBUNIT"/>
    <property type="match status" value="1"/>
</dbReference>
<dbReference type="AlphaFoldDB" id="L0HCB2"/>
<dbReference type="Gene3D" id="1.20.272.10">
    <property type="match status" value="1"/>
</dbReference>
<dbReference type="SUPFAM" id="SSF52540">
    <property type="entry name" value="P-loop containing nucleoside triphosphate hydrolases"/>
    <property type="match status" value="1"/>
</dbReference>
<dbReference type="KEGG" id="mfo:Metfor_1342"/>
<dbReference type="CDD" id="cd00009">
    <property type="entry name" value="AAA"/>
    <property type="match status" value="1"/>
</dbReference>
<dbReference type="GO" id="GO:0006261">
    <property type="term" value="P:DNA-templated DNA replication"/>
    <property type="evidence" value="ECO:0007669"/>
    <property type="project" value="TreeGrafter"/>
</dbReference>
<name>L0HCB2_METFS</name>
<dbReference type="PANTHER" id="PTHR11669:SF20">
    <property type="entry name" value="REPLICATION FACTOR C SUBUNIT 4"/>
    <property type="match status" value="1"/>
</dbReference>
<protein>
    <recommendedName>
        <fullName evidence="2">Replication factor C small subunit</fullName>
    </recommendedName>
    <alternativeName>
        <fullName evidence="6">Clamp loader small subunit</fullName>
    </alternativeName>
</protein>
<dbReference type="GO" id="GO:0006281">
    <property type="term" value="P:DNA repair"/>
    <property type="evidence" value="ECO:0007669"/>
    <property type="project" value="TreeGrafter"/>
</dbReference>
<dbReference type="NCBIfam" id="NF009067">
    <property type="entry name" value="PRK12402.1"/>
    <property type="match status" value="1"/>
</dbReference>
<dbReference type="GO" id="GO:0003677">
    <property type="term" value="F:DNA binding"/>
    <property type="evidence" value="ECO:0007669"/>
    <property type="project" value="InterPro"/>
</dbReference>
<feature type="domain" description="Replication factor C C-terminal" evidence="7">
    <location>
        <begin position="252"/>
        <end position="323"/>
    </location>
</feature>
<organism evidence="8 9">
    <name type="scientific">Methanoregula formicica (strain DSM 22288 / NBRC 105244 / SMSP)</name>
    <dbReference type="NCBI Taxonomy" id="593750"/>
    <lineage>
        <taxon>Archaea</taxon>
        <taxon>Methanobacteriati</taxon>
        <taxon>Methanobacteriota</taxon>
        <taxon>Stenosarchaea group</taxon>
        <taxon>Methanomicrobia</taxon>
        <taxon>Methanomicrobiales</taxon>
        <taxon>Methanoregulaceae</taxon>
        <taxon>Methanoregula</taxon>
    </lineage>
</organism>
<proteinExistence type="inferred from homology"/>
<dbReference type="InterPro" id="IPR050238">
    <property type="entry name" value="DNA_Rep/Repair_Clamp_Loader"/>
</dbReference>
<keyword evidence="3" id="KW-0235">DNA replication</keyword>
<keyword evidence="5" id="KW-0067">ATP-binding</keyword>
<dbReference type="eggNOG" id="arCOG00469">
    <property type="taxonomic scope" value="Archaea"/>
</dbReference>
<evidence type="ECO:0000256" key="3">
    <source>
        <dbReference type="ARBA" id="ARBA00022705"/>
    </source>
</evidence>
<reference evidence="8 9" key="2">
    <citation type="journal article" date="2014" name="Genome Announc.">
        <title>Complete Genome Sequence of Methanoregula formicica SMSPT, a Mesophilic Hydrogenotrophic Methanogen Isolated from a Methanogenic Upflow Anaerobic Sludge Blanket Reactor.</title>
        <authorList>
            <person name="Yamamoto K."/>
            <person name="Tamaki H."/>
            <person name="Cadillo-Quiroz H."/>
            <person name="Imachi H."/>
            <person name="Kyrpides N."/>
            <person name="Woyke T."/>
            <person name="Goodwin L."/>
            <person name="Zinder S.H."/>
            <person name="Kamagata Y."/>
            <person name="Liu W.T."/>
        </authorList>
    </citation>
    <scope>NUCLEOTIDE SEQUENCE [LARGE SCALE GENOMIC DNA]</scope>
    <source>
        <strain evidence="9">DSM 22288 / NBRC 105244 / SMSP</strain>
    </source>
</reference>
<evidence type="ECO:0000313" key="9">
    <source>
        <dbReference type="Proteomes" id="UP000010824"/>
    </source>
</evidence>
<dbReference type="GO" id="GO:0005524">
    <property type="term" value="F:ATP binding"/>
    <property type="evidence" value="ECO:0007669"/>
    <property type="project" value="UniProtKB-KW"/>
</dbReference>
<sequence>MLWIEKYRPSAFAEIVGQDAVIHHLVSFATTKTSPHLILTGPHGTGKSAAVECFARALYGENWEQNTTIFQTSDIFHQGKALLEQDERYAHIYQKNLSLIANFKYIIKWYASLRPLDAEFKILVFEDAHTLTRDAQQALRRIMEQTSSTCRFIFTTTNASAIIPAIASRCLPLFFSPIDQDSMLPYLKRIMGTESSQISPCSEDDLDLIVQASGGDLRKAVLLLQVALATGKCQKILEVAQSETATIAGSAVTTLKEGDTRGAMRRLESLLIDYGLSGSEVLSEIRTVIKREYNDPRLAVTLADAEFRMRNSNNEFIQVGALTTRMREILL</sequence>
<dbReference type="OrthoDB" id="7928at2157"/>
<comment type="similarity">
    <text evidence="1">Belongs to the activator 1 small subunits family. RfcS subfamily.</text>
</comment>
<keyword evidence="4" id="KW-0547">Nucleotide-binding</keyword>
<dbReference type="InterPro" id="IPR013748">
    <property type="entry name" value="Rep_factorC_C"/>
</dbReference>
<dbReference type="Gene3D" id="3.40.50.300">
    <property type="entry name" value="P-loop containing nucleotide triphosphate hydrolases"/>
    <property type="match status" value="1"/>
</dbReference>
<gene>
    <name evidence="8" type="ordered locus">Metfor_1342</name>
</gene>
<accession>L0HCB2</accession>
<evidence type="ECO:0000313" key="8">
    <source>
        <dbReference type="EMBL" id="AGB02382.1"/>
    </source>
</evidence>
<dbReference type="Proteomes" id="UP000010824">
    <property type="component" value="Chromosome"/>
</dbReference>
<dbReference type="GeneID" id="14307731"/>
<dbReference type="SUPFAM" id="SSF48019">
    <property type="entry name" value="post-AAA+ oligomerization domain-like"/>
    <property type="match status" value="1"/>
</dbReference>
<dbReference type="HOGENOM" id="CLU_042324_2_1_2"/>
<reference evidence="9" key="1">
    <citation type="submission" date="2011-12" db="EMBL/GenBank/DDBJ databases">
        <title>Complete sequence of Methanoregula formicicum SMSP.</title>
        <authorList>
            <person name="Lucas S."/>
            <person name="Han J."/>
            <person name="Lapidus A."/>
            <person name="Cheng J.-F."/>
            <person name="Goodwin L."/>
            <person name="Pitluck S."/>
            <person name="Peters L."/>
            <person name="Ovchinnikova G."/>
            <person name="Teshima H."/>
            <person name="Detter J.C."/>
            <person name="Han C."/>
            <person name="Tapia R."/>
            <person name="Land M."/>
            <person name="Hauser L."/>
            <person name="Kyrpides N."/>
            <person name="Ivanova N."/>
            <person name="Pagani I."/>
            <person name="Imachi H."/>
            <person name="Tamaki H."/>
            <person name="Sekiguchi Y."/>
            <person name="Kamagata Y."/>
            <person name="Cadillo-Quiroz H."/>
            <person name="Zinder S."/>
            <person name="Liu W.-T."/>
            <person name="Woyke T."/>
        </authorList>
    </citation>
    <scope>NUCLEOTIDE SEQUENCE [LARGE SCALE GENOMIC DNA]</scope>
    <source>
        <strain evidence="9">DSM 22288 / NBRC 105244 / SMSP</strain>
    </source>
</reference>
<dbReference type="Gene3D" id="1.10.8.60">
    <property type="match status" value="1"/>
</dbReference>